<dbReference type="AlphaFoldDB" id="A0AAD6DAK6"/>
<evidence type="ECO:0000313" key="2">
    <source>
        <dbReference type="Proteomes" id="UP001216150"/>
    </source>
</evidence>
<protein>
    <submittedName>
        <fullName evidence="1">Uncharacterized protein</fullName>
    </submittedName>
</protein>
<sequence>MQELLRLYLQMVTRLSQGTHVQQVQRIFGVATCLCKMRNQNEELAVLGPQVGTEPSVLAGAI</sequence>
<comment type="caution">
    <text evidence="1">The sequence shown here is derived from an EMBL/GenBank/DDBJ whole genome shotgun (WGS) entry which is preliminary data.</text>
</comment>
<dbReference type="Proteomes" id="UP001216150">
    <property type="component" value="Unassembled WGS sequence"/>
</dbReference>
<keyword evidence="2" id="KW-1185">Reference proteome</keyword>
<proteinExistence type="predicted"/>
<gene>
    <name evidence="1" type="ORF">N7450_010640</name>
</gene>
<accession>A0AAD6DAK6</accession>
<evidence type="ECO:0000313" key="1">
    <source>
        <dbReference type="EMBL" id="KAJ5568154.1"/>
    </source>
</evidence>
<reference evidence="1 2" key="1">
    <citation type="journal article" date="2023" name="IMA Fungus">
        <title>Comparative genomic study of the Penicillium genus elucidates a diverse pangenome and 15 lateral gene transfer events.</title>
        <authorList>
            <person name="Petersen C."/>
            <person name="Sorensen T."/>
            <person name="Nielsen M.R."/>
            <person name="Sondergaard T.E."/>
            <person name="Sorensen J.L."/>
            <person name="Fitzpatrick D.A."/>
            <person name="Frisvad J.C."/>
            <person name="Nielsen K.L."/>
        </authorList>
    </citation>
    <scope>NUCLEOTIDE SEQUENCE [LARGE SCALE GENOMIC DNA]</scope>
    <source>
        <strain evidence="1 2">IBT 29057</strain>
    </source>
</reference>
<name>A0AAD6DAK6_9EURO</name>
<dbReference type="EMBL" id="JAQJAC010000010">
    <property type="protein sequence ID" value="KAJ5568154.1"/>
    <property type="molecule type" value="Genomic_DNA"/>
</dbReference>
<organism evidence="1 2">
    <name type="scientific">Penicillium hetheringtonii</name>
    <dbReference type="NCBI Taxonomy" id="911720"/>
    <lineage>
        <taxon>Eukaryota</taxon>
        <taxon>Fungi</taxon>
        <taxon>Dikarya</taxon>
        <taxon>Ascomycota</taxon>
        <taxon>Pezizomycotina</taxon>
        <taxon>Eurotiomycetes</taxon>
        <taxon>Eurotiomycetidae</taxon>
        <taxon>Eurotiales</taxon>
        <taxon>Aspergillaceae</taxon>
        <taxon>Penicillium</taxon>
    </lineage>
</organism>